<evidence type="ECO:0000256" key="6">
    <source>
        <dbReference type="ARBA" id="ARBA00022692"/>
    </source>
</evidence>
<dbReference type="NCBIfam" id="TIGR01352">
    <property type="entry name" value="tonB_Cterm"/>
    <property type="match status" value="1"/>
</dbReference>
<comment type="subcellular location">
    <subcellularLocation>
        <location evidence="1 10">Cell inner membrane</location>
        <topology evidence="1 10">Single-pass membrane protein</topology>
        <orientation evidence="1 10">Periplasmic side</orientation>
    </subcellularLocation>
</comment>
<dbReference type="AlphaFoldDB" id="A0A848G037"/>
<dbReference type="InterPro" id="IPR051045">
    <property type="entry name" value="TonB-dependent_transducer"/>
</dbReference>
<comment type="caution">
    <text evidence="13">The sequence shown here is derived from an EMBL/GenBank/DDBJ whole genome shotgun (WGS) entry which is preliminary data.</text>
</comment>
<name>A0A848G037_9RHOO</name>
<evidence type="ECO:0000313" key="14">
    <source>
        <dbReference type="Proteomes" id="UP000580043"/>
    </source>
</evidence>
<evidence type="ECO:0000256" key="4">
    <source>
        <dbReference type="ARBA" id="ARBA00022475"/>
    </source>
</evidence>
<dbReference type="EMBL" id="JABBGA010000001">
    <property type="protein sequence ID" value="NML24390.1"/>
    <property type="molecule type" value="Genomic_DNA"/>
</dbReference>
<keyword evidence="9" id="KW-0472">Membrane</keyword>
<dbReference type="Gene3D" id="3.30.1150.10">
    <property type="match status" value="1"/>
</dbReference>
<evidence type="ECO:0000256" key="9">
    <source>
        <dbReference type="ARBA" id="ARBA00023136"/>
    </source>
</evidence>
<evidence type="ECO:0000256" key="3">
    <source>
        <dbReference type="ARBA" id="ARBA00022448"/>
    </source>
</evidence>
<dbReference type="PANTHER" id="PTHR33446">
    <property type="entry name" value="PROTEIN TONB-RELATED"/>
    <property type="match status" value="1"/>
</dbReference>
<reference evidence="13 14" key="1">
    <citation type="submission" date="2020-04" db="EMBL/GenBank/DDBJ databases">
        <title>Zoogloea sp. G-4-1-14 isolated from soil.</title>
        <authorList>
            <person name="Dahal R.H."/>
        </authorList>
    </citation>
    <scope>NUCLEOTIDE SEQUENCE [LARGE SCALE GENOMIC DNA]</scope>
    <source>
        <strain evidence="13 14">G-4-1-14</strain>
    </source>
</reference>
<accession>A0A848G037</accession>
<dbReference type="GO" id="GO:0030288">
    <property type="term" value="C:outer membrane-bounded periplasmic space"/>
    <property type="evidence" value="ECO:0007669"/>
    <property type="project" value="InterPro"/>
</dbReference>
<dbReference type="InterPro" id="IPR006260">
    <property type="entry name" value="TonB/TolA_C"/>
</dbReference>
<keyword evidence="3 10" id="KW-0813">Transport</keyword>
<evidence type="ECO:0000256" key="1">
    <source>
        <dbReference type="ARBA" id="ARBA00004383"/>
    </source>
</evidence>
<keyword evidence="14" id="KW-1185">Reference proteome</keyword>
<keyword evidence="6" id="KW-0812">Transmembrane</keyword>
<sequence>MLVAIVRSIGESTPPVVPPQPLMAISLVTQAEEKPAPKPKPEPVKPPEKTVSKTTQPKNQPTPRVQSTSQPVLTSAATATNPVEITAPAAAAAPTPPAPTPAREAPVAVVAPRFDAAYLANPIPEYPRLSRRMGEEGRVMLRVHVGADGKPLEVTIAKSSGYPRLDDVARDTVLRSWRFVPARQGDQAVAGTVRVPIDFTLDS</sequence>
<keyword evidence="5 10" id="KW-0997">Cell inner membrane</keyword>
<evidence type="ECO:0000256" key="10">
    <source>
        <dbReference type="RuleBase" id="RU362123"/>
    </source>
</evidence>
<dbReference type="InterPro" id="IPR003538">
    <property type="entry name" value="TonB"/>
</dbReference>
<dbReference type="GO" id="GO:0098797">
    <property type="term" value="C:plasma membrane protein complex"/>
    <property type="evidence" value="ECO:0007669"/>
    <property type="project" value="TreeGrafter"/>
</dbReference>
<dbReference type="GO" id="GO:0015891">
    <property type="term" value="P:siderophore transport"/>
    <property type="evidence" value="ECO:0007669"/>
    <property type="project" value="InterPro"/>
</dbReference>
<dbReference type="PRINTS" id="PR01374">
    <property type="entry name" value="TONBPROTEIN"/>
</dbReference>
<dbReference type="SUPFAM" id="SSF74653">
    <property type="entry name" value="TolA/TonB C-terminal domain"/>
    <property type="match status" value="1"/>
</dbReference>
<evidence type="ECO:0000256" key="2">
    <source>
        <dbReference type="ARBA" id="ARBA00006555"/>
    </source>
</evidence>
<evidence type="ECO:0000313" key="13">
    <source>
        <dbReference type="EMBL" id="NML24390.1"/>
    </source>
</evidence>
<feature type="domain" description="TonB C-terminal" evidence="12">
    <location>
        <begin position="111"/>
        <end position="203"/>
    </location>
</feature>
<dbReference type="PROSITE" id="PS52015">
    <property type="entry name" value="TONB_CTD"/>
    <property type="match status" value="1"/>
</dbReference>
<dbReference type="GO" id="GO:0031992">
    <property type="term" value="F:energy transducer activity"/>
    <property type="evidence" value="ECO:0007669"/>
    <property type="project" value="InterPro"/>
</dbReference>
<dbReference type="GO" id="GO:0055085">
    <property type="term" value="P:transmembrane transport"/>
    <property type="evidence" value="ECO:0007669"/>
    <property type="project" value="InterPro"/>
</dbReference>
<evidence type="ECO:0000256" key="11">
    <source>
        <dbReference type="SAM" id="MobiDB-lite"/>
    </source>
</evidence>
<dbReference type="InterPro" id="IPR037682">
    <property type="entry name" value="TonB_C"/>
</dbReference>
<evidence type="ECO:0000256" key="5">
    <source>
        <dbReference type="ARBA" id="ARBA00022519"/>
    </source>
</evidence>
<keyword evidence="8" id="KW-1133">Transmembrane helix</keyword>
<keyword evidence="10" id="KW-0735">Signal-anchor</keyword>
<comment type="function">
    <text evidence="10">Interacts with outer membrane receptor proteins that carry out high-affinity binding and energy dependent uptake into the periplasmic space of specific substrates. It could act to transduce energy from the cytoplasmic membrane to specific energy-requiring processes in the outer membrane, resulting in the release into the periplasm of ligands bound by these outer membrane proteins.</text>
</comment>
<dbReference type="PANTHER" id="PTHR33446:SF2">
    <property type="entry name" value="PROTEIN TONB"/>
    <property type="match status" value="1"/>
</dbReference>
<keyword evidence="7 10" id="KW-0653">Protein transport</keyword>
<dbReference type="Proteomes" id="UP000580043">
    <property type="component" value="Unassembled WGS sequence"/>
</dbReference>
<evidence type="ECO:0000256" key="7">
    <source>
        <dbReference type="ARBA" id="ARBA00022927"/>
    </source>
</evidence>
<organism evidence="13 14">
    <name type="scientific">Zoogloea dura</name>
    <dbReference type="NCBI Taxonomy" id="2728840"/>
    <lineage>
        <taxon>Bacteria</taxon>
        <taxon>Pseudomonadati</taxon>
        <taxon>Pseudomonadota</taxon>
        <taxon>Betaproteobacteria</taxon>
        <taxon>Rhodocyclales</taxon>
        <taxon>Zoogloeaceae</taxon>
        <taxon>Zoogloea</taxon>
    </lineage>
</organism>
<proteinExistence type="inferred from homology"/>
<gene>
    <name evidence="13" type="ORF">HHL15_01410</name>
</gene>
<protein>
    <recommendedName>
        <fullName evidence="10">Protein TonB</fullName>
    </recommendedName>
</protein>
<dbReference type="Pfam" id="PF03544">
    <property type="entry name" value="TonB_C"/>
    <property type="match status" value="1"/>
</dbReference>
<feature type="compositionally biased region" description="Polar residues" evidence="11">
    <location>
        <begin position="52"/>
        <end position="74"/>
    </location>
</feature>
<keyword evidence="4 10" id="KW-1003">Cell membrane</keyword>
<evidence type="ECO:0000259" key="12">
    <source>
        <dbReference type="PROSITE" id="PS52015"/>
    </source>
</evidence>
<dbReference type="GO" id="GO:0015031">
    <property type="term" value="P:protein transport"/>
    <property type="evidence" value="ECO:0007669"/>
    <property type="project" value="UniProtKB-UniRule"/>
</dbReference>
<feature type="compositionally biased region" description="Basic and acidic residues" evidence="11">
    <location>
        <begin position="31"/>
        <end position="51"/>
    </location>
</feature>
<feature type="region of interest" description="Disordered" evidence="11">
    <location>
        <begin position="27"/>
        <end position="74"/>
    </location>
</feature>
<evidence type="ECO:0000256" key="8">
    <source>
        <dbReference type="ARBA" id="ARBA00022989"/>
    </source>
</evidence>
<comment type="similarity">
    <text evidence="2 10">Belongs to the TonB family.</text>
</comment>